<evidence type="ECO:0000256" key="3">
    <source>
        <dbReference type="SAM" id="MobiDB-lite"/>
    </source>
</evidence>
<evidence type="ECO:0000256" key="4">
    <source>
        <dbReference type="SAM" id="Phobius"/>
    </source>
</evidence>
<dbReference type="Gene3D" id="1.20.120.1760">
    <property type="match status" value="1"/>
</dbReference>
<dbReference type="EMBL" id="JAAGWF010000002">
    <property type="protein sequence ID" value="NEK56542.1"/>
    <property type="molecule type" value="Genomic_DNA"/>
</dbReference>
<keyword evidence="4" id="KW-1133">Transmembrane helix</keyword>
<feature type="transmembrane region" description="Helical" evidence="4">
    <location>
        <begin position="347"/>
        <end position="372"/>
    </location>
</feature>
<dbReference type="GO" id="GO:0008654">
    <property type="term" value="P:phospholipid biosynthetic process"/>
    <property type="evidence" value="ECO:0007669"/>
    <property type="project" value="InterPro"/>
</dbReference>
<gene>
    <name evidence="5" type="ORF">GCU56_01460</name>
</gene>
<comment type="caution">
    <text evidence="5">The sequence shown here is derived from an EMBL/GenBank/DDBJ whole genome shotgun (WGS) entry which is preliminary data.</text>
</comment>
<reference evidence="5 6" key="1">
    <citation type="submission" date="2020-02" db="EMBL/GenBank/DDBJ databases">
        <title>Geodermatophilus sabuli CPCC 205279 I12A-02694.</title>
        <authorList>
            <person name="Jiang Z."/>
        </authorList>
    </citation>
    <scope>NUCLEOTIDE SEQUENCE [LARGE SCALE GENOMIC DNA]</scope>
    <source>
        <strain evidence="5 6">I12A-02694</strain>
    </source>
</reference>
<dbReference type="PROSITE" id="PS00379">
    <property type="entry name" value="CDP_ALCOHOL_P_TRANSF"/>
    <property type="match status" value="1"/>
</dbReference>
<organism evidence="5 6">
    <name type="scientific">Geodermatophilus sabuli</name>
    <dbReference type="NCBI Taxonomy" id="1564158"/>
    <lineage>
        <taxon>Bacteria</taxon>
        <taxon>Bacillati</taxon>
        <taxon>Actinomycetota</taxon>
        <taxon>Actinomycetes</taxon>
        <taxon>Geodermatophilales</taxon>
        <taxon>Geodermatophilaceae</taxon>
        <taxon>Geodermatophilus</taxon>
    </lineage>
</organism>
<dbReference type="InterPro" id="IPR017850">
    <property type="entry name" value="Alkaline_phosphatase_core_sf"/>
</dbReference>
<keyword evidence="4" id="KW-0472">Membrane</keyword>
<evidence type="ECO:0000313" key="6">
    <source>
        <dbReference type="Proteomes" id="UP000470246"/>
    </source>
</evidence>
<dbReference type="InterPro" id="IPR000462">
    <property type="entry name" value="CDP-OH_P_trans"/>
</dbReference>
<dbReference type="GO" id="GO:0016020">
    <property type="term" value="C:membrane"/>
    <property type="evidence" value="ECO:0007669"/>
    <property type="project" value="InterPro"/>
</dbReference>
<feature type="transmembrane region" description="Helical" evidence="4">
    <location>
        <begin position="146"/>
        <end position="168"/>
    </location>
</feature>
<dbReference type="Proteomes" id="UP000470246">
    <property type="component" value="Unassembled WGS sequence"/>
</dbReference>
<feature type="transmembrane region" description="Helical" evidence="4">
    <location>
        <begin position="33"/>
        <end position="49"/>
    </location>
</feature>
<dbReference type="GO" id="GO:0016780">
    <property type="term" value="F:phosphotransferase activity, for other substituted phosphate groups"/>
    <property type="evidence" value="ECO:0007669"/>
    <property type="project" value="InterPro"/>
</dbReference>
<dbReference type="SUPFAM" id="SSF53649">
    <property type="entry name" value="Alkaline phosphatase-like"/>
    <property type="match status" value="1"/>
</dbReference>
<dbReference type="RefSeq" id="WP_163479719.1">
    <property type="nucleotide sequence ID" value="NZ_JAAGWF010000002.1"/>
</dbReference>
<feature type="transmembrane region" description="Helical" evidence="4">
    <location>
        <begin position="265"/>
        <end position="283"/>
    </location>
</feature>
<dbReference type="InterPro" id="IPR043130">
    <property type="entry name" value="CDP-OH_PTrfase_TM_dom"/>
</dbReference>
<feature type="transmembrane region" description="Helical" evidence="4">
    <location>
        <begin position="384"/>
        <end position="403"/>
    </location>
</feature>
<evidence type="ECO:0000313" key="5">
    <source>
        <dbReference type="EMBL" id="NEK56542.1"/>
    </source>
</evidence>
<feature type="region of interest" description="Disordered" evidence="3">
    <location>
        <begin position="432"/>
        <end position="451"/>
    </location>
</feature>
<proteinExistence type="inferred from homology"/>
<dbReference type="Pfam" id="PF01066">
    <property type="entry name" value="CDP-OH_P_transf"/>
    <property type="match status" value="1"/>
</dbReference>
<feature type="transmembrane region" description="Helical" evidence="4">
    <location>
        <begin position="235"/>
        <end position="253"/>
    </location>
</feature>
<name>A0A7K3VVC7_9ACTN</name>
<dbReference type="InterPro" id="IPR048254">
    <property type="entry name" value="CDP_ALCOHOL_P_TRANSF_CS"/>
</dbReference>
<feature type="transmembrane region" description="Helical" evidence="4">
    <location>
        <begin position="202"/>
        <end position="223"/>
    </location>
</feature>
<keyword evidence="4" id="KW-0812">Transmembrane</keyword>
<keyword evidence="1 2" id="KW-0808">Transferase</keyword>
<accession>A0A7K3VVC7</accession>
<comment type="similarity">
    <text evidence="2">Belongs to the CDP-alcohol phosphatidyltransferase class-I family.</text>
</comment>
<protein>
    <submittedName>
        <fullName evidence="5">CDP-alcohol phosphatidyltransferase family protein</fullName>
    </submittedName>
</protein>
<evidence type="ECO:0000256" key="1">
    <source>
        <dbReference type="ARBA" id="ARBA00022679"/>
    </source>
</evidence>
<dbReference type="Gene3D" id="3.40.720.10">
    <property type="entry name" value="Alkaline Phosphatase, subunit A"/>
    <property type="match status" value="1"/>
</dbReference>
<sequence length="776" mass="81423">MRSVRLDVVLGTLATPALLGVLALTTGLDALGWGVGLASGWAATALLAAGRSRTGERILPADRVTLTRALLTAGVAALVADSPDRPPALPAVVVLASVALLLDTVDGQVARRTGTATPFGARFDAEVDAYLILVLSVAVARDYGGWVLAIGAARYALLVAGWAVPWLAAPLPPRYWGKVVAAVQGVVLTVAVSGVLPRLAGLVAVGAALLLLAESFGHSLVWLYRTGAGPRTRRALRVSTAVAAGAVVWTVLVLPPRLDQLTPAAFARIPLEGLVLVLAGLALPPRPRRVLAVAAGATLSLLTVVKLLDAGFTAQLGRPFNPVFDWGSFGPAIDVARDSIGDAATDVVLVLAGLALALLLAVVTASTIRLTGVTARHRHRSARGIAALGVVWAVCAALSLQLAPAGPVASAGTAGLVLAHGREVQATLADQQRFEEASRSPDPLAEQPDPLAGLRGKDVLVVFVESYGQVAVQDPDIAPGVTAVLREGTARLARAGLGARSAFLDSPTFGGMSWLAHATLQSGLWIDNQPRYDQLMASDRVTLARAFGDAGWRTVGVNPANDRPWPEGTSFYHFDQLYDRYGLGYQGPAFSWAAMPDQFTLAAFQRLELTPGHAPVMAEIDLVSSHHPWTPLPTMVPPEQLGDGSVFDPMPAQGMSPDEAFRDADTVRRLYGQSIEYSLEALISWVADLPDDDLVLVLLGDHQPTAVVSGADAARHVPISVVASDPDVLDSIAAWQWQDGLLPSPSAPVWPMDAFRGRFLDAFTPTPAAQALRPPR</sequence>
<dbReference type="AlphaFoldDB" id="A0A7K3VVC7"/>
<feature type="transmembrane region" description="Helical" evidence="4">
    <location>
        <begin position="290"/>
        <end position="308"/>
    </location>
</feature>
<evidence type="ECO:0000256" key="2">
    <source>
        <dbReference type="RuleBase" id="RU003750"/>
    </source>
</evidence>
<keyword evidence="6" id="KW-1185">Reference proteome</keyword>